<evidence type="ECO:0000313" key="4">
    <source>
        <dbReference type="EMBL" id="OEV07506.1"/>
    </source>
</evidence>
<feature type="region of interest" description="Disordered" evidence="1">
    <location>
        <begin position="161"/>
        <end position="196"/>
    </location>
</feature>
<feature type="domain" description="Transglycosylase SLT" evidence="3">
    <location>
        <begin position="173"/>
        <end position="245"/>
    </location>
</feature>
<gene>
    <name evidence="4" type="ORF">AN218_29170</name>
</gene>
<dbReference type="SUPFAM" id="SSF53955">
    <property type="entry name" value="Lysozyme-like"/>
    <property type="match status" value="1"/>
</dbReference>
<evidence type="ECO:0000256" key="1">
    <source>
        <dbReference type="SAM" id="MobiDB-lite"/>
    </source>
</evidence>
<dbReference type="InterPro" id="IPR023346">
    <property type="entry name" value="Lysozyme-like_dom_sf"/>
</dbReference>
<keyword evidence="5" id="KW-1185">Reference proteome</keyword>
<dbReference type="Proteomes" id="UP000176005">
    <property type="component" value="Unassembled WGS sequence"/>
</dbReference>
<feature type="region of interest" description="Disordered" evidence="1">
    <location>
        <begin position="36"/>
        <end position="148"/>
    </location>
</feature>
<name>A0A1E7KUA9_9ACTN</name>
<feature type="signal peptide" evidence="2">
    <location>
        <begin position="1"/>
        <end position="39"/>
    </location>
</feature>
<accession>A0A1E7KUA9</accession>
<evidence type="ECO:0000259" key="3">
    <source>
        <dbReference type="Pfam" id="PF01464"/>
    </source>
</evidence>
<protein>
    <recommendedName>
        <fullName evidence="3">Transglycosylase SLT domain-containing protein</fullName>
    </recommendedName>
</protein>
<dbReference type="EMBL" id="LJGW01000506">
    <property type="protein sequence ID" value="OEV07506.1"/>
    <property type="molecule type" value="Genomic_DNA"/>
</dbReference>
<reference evidence="4 5" key="1">
    <citation type="journal article" date="2016" name="Front. Microbiol.">
        <title>Comparative Genomics Analysis of Streptomyces Species Reveals Their Adaptation to the Marine Environment and Their Diversity at the Genomic Level.</title>
        <authorList>
            <person name="Tian X."/>
            <person name="Zhang Z."/>
            <person name="Yang T."/>
            <person name="Chen M."/>
            <person name="Li J."/>
            <person name="Chen F."/>
            <person name="Yang J."/>
            <person name="Li W."/>
            <person name="Zhang B."/>
            <person name="Zhang Z."/>
            <person name="Wu J."/>
            <person name="Zhang C."/>
            <person name="Long L."/>
            <person name="Xiao J."/>
        </authorList>
    </citation>
    <scope>NUCLEOTIDE SEQUENCE [LARGE SCALE GENOMIC DNA]</scope>
    <source>
        <strain evidence="4 5">SCSIO 10429</strain>
    </source>
</reference>
<keyword evidence="2" id="KW-0732">Signal</keyword>
<organism evidence="4 5">
    <name type="scientific">Streptomyces nanshensis</name>
    <dbReference type="NCBI Taxonomy" id="518642"/>
    <lineage>
        <taxon>Bacteria</taxon>
        <taxon>Bacillati</taxon>
        <taxon>Actinomycetota</taxon>
        <taxon>Actinomycetes</taxon>
        <taxon>Kitasatosporales</taxon>
        <taxon>Streptomycetaceae</taxon>
        <taxon>Streptomyces</taxon>
    </lineage>
</organism>
<proteinExistence type="predicted"/>
<evidence type="ECO:0000313" key="5">
    <source>
        <dbReference type="Proteomes" id="UP000176005"/>
    </source>
</evidence>
<feature type="compositionally biased region" description="Basic and acidic residues" evidence="1">
    <location>
        <begin position="101"/>
        <end position="116"/>
    </location>
</feature>
<feature type="chain" id="PRO_5009196789" description="Transglycosylase SLT domain-containing protein" evidence="2">
    <location>
        <begin position="40"/>
        <end position="248"/>
    </location>
</feature>
<sequence length="248" mass="25712">MRISAINRLTKTQKSTAVGLAAAAGVAALTAGVAPGAHADAPADRGPAKPVAGHSVNVADHPSTKAAKAATGDHATDNTRSHLAAKPLVAGEPTKQAPGEKPGDKTGEDKGDKTAKSEQSQEAAEARSGDKAGRSAERPLTTSQKVDGWIKEARSIMKKEGIPGSHHGIKKNIMRESGGDPQAMNDWDVNAQKGTPSKGLLQTIQPTFDQYHVKGTPHKITDPVANIVAACNYAADKYGSMDNVNSAY</sequence>
<feature type="compositionally biased region" description="Basic and acidic residues" evidence="1">
    <location>
        <begin position="124"/>
        <end position="137"/>
    </location>
</feature>
<comment type="caution">
    <text evidence="4">The sequence shown here is derived from an EMBL/GenBank/DDBJ whole genome shotgun (WGS) entry which is preliminary data.</text>
</comment>
<dbReference type="RefSeq" id="WP_070020099.1">
    <property type="nucleotide sequence ID" value="NZ_LJGW01000506.1"/>
</dbReference>
<dbReference type="Gene3D" id="1.10.530.10">
    <property type="match status" value="1"/>
</dbReference>
<dbReference type="InterPro" id="IPR008258">
    <property type="entry name" value="Transglycosylase_SLT_dom_1"/>
</dbReference>
<dbReference type="AlphaFoldDB" id="A0A1E7KUA9"/>
<evidence type="ECO:0000256" key="2">
    <source>
        <dbReference type="SAM" id="SignalP"/>
    </source>
</evidence>
<dbReference type="Pfam" id="PF01464">
    <property type="entry name" value="SLT"/>
    <property type="match status" value="1"/>
</dbReference>
<dbReference type="PATRIC" id="fig|518642.10.peg.6573"/>